<feature type="region of interest" description="Disordered" evidence="1">
    <location>
        <begin position="258"/>
        <end position="278"/>
    </location>
</feature>
<feature type="compositionally biased region" description="Polar residues" evidence="1">
    <location>
        <begin position="396"/>
        <end position="406"/>
    </location>
</feature>
<dbReference type="Gene3D" id="2.60.40.10">
    <property type="entry name" value="Immunoglobulins"/>
    <property type="match status" value="1"/>
</dbReference>
<feature type="compositionally biased region" description="Polar residues" evidence="1">
    <location>
        <begin position="99"/>
        <end position="109"/>
    </location>
</feature>
<feature type="compositionally biased region" description="Basic and acidic residues" evidence="1">
    <location>
        <begin position="258"/>
        <end position="272"/>
    </location>
</feature>
<dbReference type="EMBL" id="MU853758">
    <property type="protein sequence ID" value="KAK3944672.1"/>
    <property type="molecule type" value="Genomic_DNA"/>
</dbReference>
<evidence type="ECO:0000256" key="1">
    <source>
        <dbReference type="SAM" id="MobiDB-lite"/>
    </source>
</evidence>
<feature type="compositionally biased region" description="Basic and acidic residues" evidence="1">
    <location>
        <begin position="194"/>
        <end position="204"/>
    </location>
</feature>
<dbReference type="AlphaFoldDB" id="A0AAN6S870"/>
<dbReference type="SUPFAM" id="SSF81296">
    <property type="entry name" value="E set domains"/>
    <property type="match status" value="1"/>
</dbReference>
<keyword evidence="3" id="KW-1185">Reference proteome</keyword>
<dbReference type="Proteomes" id="UP001303473">
    <property type="component" value="Unassembled WGS sequence"/>
</dbReference>
<accession>A0AAN6S870</accession>
<comment type="caution">
    <text evidence="2">The sequence shown here is derived from an EMBL/GenBank/DDBJ whole genome shotgun (WGS) entry which is preliminary data.</text>
</comment>
<dbReference type="InterPro" id="IPR014756">
    <property type="entry name" value="Ig_E-set"/>
</dbReference>
<proteinExistence type="predicted"/>
<feature type="region of interest" description="Disordered" evidence="1">
    <location>
        <begin position="382"/>
        <end position="439"/>
    </location>
</feature>
<name>A0AAN6S870_9PEZI</name>
<evidence type="ECO:0008006" key="4">
    <source>
        <dbReference type="Google" id="ProtNLM"/>
    </source>
</evidence>
<reference evidence="3" key="1">
    <citation type="journal article" date="2023" name="Mol. Phylogenet. Evol.">
        <title>Genome-scale phylogeny and comparative genomics of the fungal order Sordariales.</title>
        <authorList>
            <person name="Hensen N."/>
            <person name="Bonometti L."/>
            <person name="Westerberg I."/>
            <person name="Brannstrom I.O."/>
            <person name="Guillou S."/>
            <person name="Cros-Aarteil S."/>
            <person name="Calhoun S."/>
            <person name="Haridas S."/>
            <person name="Kuo A."/>
            <person name="Mondo S."/>
            <person name="Pangilinan J."/>
            <person name="Riley R."/>
            <person name="LaButti K."/>
            <person name="Andreopoulos B."/>
            <person name="Lipzen A."/>
            <person name="Chen C."/>
            <person name="Yan M."/>
            <person name="Daum C."/>
            <person name="Ng V."/>
            <person name="Clum A."/>
            <person name="Steindorff A."/>
            <person name="Ohm R.A."/>
            <person name="Martin F."/>
            <person name="Silar P."/>
            <person name="Natvig D.O."/>
            <person name="Lalanne C."/>
            <person name="Gautier V."/>
            <person name="Ament-Velasquez S.L."/>
            <person name="Kruys A."/>
            <person name="Hutchinson M.I."/>
            <person name="Powell A.J."/>
            <person name="Barry K."/>
            <person name="Miller A.N."/>
            <person name="Grigoriev I.V."/>
            <person name="Debuchy R."/>
            <person name="Gladieux P."/>
            <person name="Hiltunen Thoren M."/>
            <person name="Johannesson H."/>
        </authorList>
    </citation>
    <scope>NUCLEOTIDE SEQUENCE [LARGE SCALE GENOMIC DNA]</scope>
    <source>
        <strain evidence="3">CBS 340.73</strain>
    </source>
</reference>
<evidence type="ECO:0000313" key="2">
    <source>
        <dbReference type="EMBL" id="KAK3944672.1"/>
    </source>
</evidence>
<organism evidence="2 3">
    <name type="scientific">Diplogelasinospora grovesii</name>
    <dbReference type="NCBI Taxonomy" id="303347"/>
    <lineage>
        <taxon>Eukaryota</taxon>
        <taxon>Fungi</taxon>
        <taxon>Dikarya</taxon>
        <taxon>Ascomycota</taxon>
        <taxon>Pezizomycotina</taxon>
        <taxon>Sordariomycetes</taxon>
        <taxon>Sordariomycetidae</taxon>
        <taxon>Sordariales</taxon>
        <taxon>Diplogelasinosporaceae</taxon>
        <taxon>Diplogelasinospora</taxon>
    </lineage>
</organism>
<dbReference type="InterPro" id="IPR013783">
    <property type="entry name" value="Ig-like_fold"/>
</dbReference>
<evidence type="ECO:0000313" key="3">
    <source>
        <dbReference type="Proteomes" id="UP001303473"/>
    </source>
</evidence>
<protein>
    <recommendedName>
        <fullName evidence="4">AMP-activated protein kinase glycogen-binding domain-containing protein</fullName>
    </recommendedName>
</protein>
<dbReference type="CDD" id="cd02859">
    <property type="entry name" value="E_set_AMPKbeta_like_N"/>
    <property type="match status" value="1"/>
</dbReference>
<gene>
    <name evidence="2" type="ORF">QBC46DRAFT_337359</name>
</gene>
<feature type="compositionally biased region" description="Polar residues" evidence="1">
    <location>
        <begin position="601"/>
        <end position="611"/>
    </location>
</feature>
<sequence length="645" mass="68939">MAASADLITITYQKPGTQPPIFVAGTFSDPEWEPQEMDYTTDAQGEHVFKKEVLAEPGSKIQYKFRVGTGDWWVLNENTPSVMDSSGFRNNELEVPASKESSTGASMNGNAVKDAPQTAESKEDADNDVAAQETAEEGAGSVDIAPEAGDKATANAAKELFGPSDHRAGDSTPDFARTADEVADSAALLDQEEPEPRIPDDEAGRIGYRRMSATPMPDVANTAAEVADTAKNLDNDEAPVELDTRPNVVESLEVFGHDEQLDDRDDHGDHKPPLFSHECIGMYNPEEVHEGDEYEENHEQEVVADEFGPDDIDVNDPTLERFPSNREEIIDTVRKLETGLNEDRASFEGVPPSPIVTRGGPTDMIGDYYSASPIVASPVISRSSNRLQVAPRSPRGSVSSNQSLHSISEAEEEHGAAEEDQSPAGVTLLSPPMPPKKANLKLATTHDDEGVVISDGLTTDSHKPEDPGLLTPEAAVSPRTVVTPKGGPSTALDYLSAYQLSGAEATERPVSDGVSPKTTSAPVARERDLPESPRIVIETAEAADVAGSSPAPHAEGSTLEAAQTAGGHDADAINGARTRALDTSNSNQLRKRHEPGDRAATPTSVRSTGTKANEQGNWFRAFFRLIFVDWIGGFVSKLCGGGRKT</sequence>
<feature type="region of interest" description="Disordered" evidence="1">
    <location>
        <begin position="95"/>
        <end position="205"/>
    </location>
</feature>
<feature type="region of interest" description="Disordered" evidence="1">
    <location>
        <begin position="504"/>
        <end position="611"/>
    </location>
</feature>